<dbReference type="PROSITE" id="PS51682">
    <property type="entry name" value="SAM_OMT_I"/>
    <property type="match status" value="1"/>
</dbReference>
<evidence type="ECO:0000256" key="3">
    <source>
        <dbReference type="ARBA" id="ARBA00022679"/>
    </source>
</evidence>
<evidence type="ECO:0000313" key="9">
    <source>
        <dbReference type="Proteomes" id="UP000770717"/>
    </source>
</evidence>
<evidence type="ECO:0000256" key="2">
    <source>
        <dbReference type="ARBA" id="ARBA00022603"/>
    </source>
</evidence>
<dbReference type="PANTHER" id="PTHR43836:SF10">
    <property type="entry name" value="CATECHOL O-METHYLTRANSFERASE B"/>
    <property type="match status" value="1"/>
</dbReference>
<evidence type="ECO:0000256" key="6">
    <source>
        <dbReference type="ARBA" id="ARBA00022939"/>
    </source>
</evidence>
<evidence type="ECO:0000256" key="5">
    <source>
        <dbReference type="ARBA" id="ARBA00022867"/>
    </source>
</evidence>
<keyword evidence="3" id="KW-0808">Transferase</keyword>
<dbReference type="Gene3D" id="3.40.50.150">
    <property type="entry name" value="Vaccinia Virus protein VP39"/>
    <property type="match status" value="1"/>
</dbReference>
<organism evidence="8 9">
    <name type="scientific">Eleutherodactylus coqui</name>
    <name type="common">Puerto Rican coqui</name>
    <dbReference type="NCBI Taxonomy" id="57060"/>
    <lineage>
        <taxon>Eukaryota</taxon>
        <taxon>Metazoa</taxon>
        <taxon>Chordata</taxon>
        <taxon>Craniata</taxon>
        <taxon>Vertebrata</taxon>
        <taxon>Euteleostomi</taxon>
        <taxon>Amphibia</taxon>
        <taxon>Batrachia</taxon>
        <taxon>Anura</taxon>
        <taxon>Neobatrachia</taxon>
        <taxon>Hyloidea</taxon>
        <taxon>Eleutherodactylidae</taxon>
        <taxon>Eleutherodactylinae</taxon>
        <taxon>Eleutherodactylus</taxon>
        <taxon>Eleutherodactylus</taxon>
    </lineage>
</organism>
<accession>A0A8J6E652</accession>
<keyword evidence="6" id="KW-0128">Catecholamine metabolism</keyword>
<dbReference type="GO" id="GO:0042417">
    <property type="term" value="P:dopamine metabolic process"/>
    <property type="evidence" value="ECO:0007669"/>
    <property type="project" value="TreeGrafter"/>
</dbReference>
<dbReference type="EMBL" id="WNTK01004215">
    <property type="protein sequence ID" value="KAG9464575.1"/>
    <property type="molecule type" value="Genomic_DNA"/>
</dbReference>
<dbReference type="InterPro" id="IPR029063">
    <property type="entry name" value="SAM-dependent_MTases_sf"/>
</dbReference>
<evidence type="ECO:0000313" key="8">
    <source>
        <dbReference type="EMBL" id="KAG9464575.1"/>
    </source>
</evidence>
<dbReference type="SUPFAM" id="SSF53335">
    <property type="entry name" value="S-adenosyl-L-methionine-dependent methyltransferases"/>
    <property type="match status" value="1"/>
</dbReference>
<dbReference type="FunFam" id="3.40.50.150:FF:000054">
    <property type="entry name" value="Catechol O-methyltransferase"/>
    <property type="match status" value="1"/>
</dbReference>
<protein>
    <recommendedName>
        <fullName evidence="1">catechol O-methyltransferase</fullName>
        <ecNumber evidence="1">2.1.1.6</ecNumber>
    </recommendedName>
</protein>
<name>A0A8J6E652_ELECQ</name>
<keyword evidence="2" id="KW-0489">Methyltransferase</keyword>
<sequence length="259" mass="29335">MLTTVLTLVALLLCIVLLIRWRVRTNADWALWWHDNYLERIRDFLSGTTRPVRILKYVQRCANSGDVLSVISAIDAYCSKVEWAMNVGDEKGAILDAVVLETRPRYVLELGTYCGYSTLRIAHLLAPGARLITLEMNPHYAQVAIEMFRHAGLDAQVELLVGSSSALIPQLRKKLDIEKFDLVFIDHWKVSYLPDTKLLEECGLLKAGSVLLADNVTCPGAPDYLQYVRNSPRYQSQYFPARLEYLQVEDGVEKSVFLG</sequence>
<dbReference type="GO" id="GO:0042424">
    <property type="term" value="P:catecholamine catabolic process"/>
    <property type="evidence" value="ECO:0007669"/>
    <property type="project" value="TreeGrafter"/>
</dbReference>
<dbReference type="GO" id="GO:0032502">
    <property type="term" value="P:developmental process"/>
    <property type="evidence" value="ECO:0007669"/>
    <property type="project" value="TreeGrafter"/>
</dbReference>
<keyword evidence="9" id="KW-1185">Reference proteome</keyword>
<keyword evidence="4" id="KW-0949">S-adenosyl-L-methionine</keyword>
<comment type="caution">
    <text evidence="8">The sequence shown here is derived from an EMBL/GenBank/DDBJ whole genome shotgun (WGS) entry which is preliminary data.</text>
</comment>
<dbReference type="Pfam" id="PF01596">
    <property type="entry name" value="Methyltransf_3"/>
    <property type="match status" value="1"/>
</dbReference>
<dbReference type="AlphaFoldDB" id="A0A8J6E652"/>
<proteinExistence type="inferred from homology"/>
<keyword evidence="5" id="KW-0531">Neurotransmitter degradation</keyword>
<dbReference type="InterPro" id="IPR002935">
    <property type="entry name" value="SAM_O-MeTrfase"/>
</dbReference>
<gene>
    <name evidence="8" type="ORF">GDO78_019722</name>
</gene>
<dbReference type="PANTHER" id="PTHR43836">
    <property type="entry name" value="CATECHOL O-METHYLTRANSFERASE 1-RELATED"/>
    <property type="match status" value="1"/>
</dbReference>
<reference evidence="8" key="1">
    <citation type="thesis" date="2020" institute="ProQuest LLC" country="789 East Eisenhower Parkway, Ann Arbor, MI, USA">
        <title>Comparative Genomics and Chromosome Evolution.</title>
        <authorList>
            <person name="Mudd A.B."/>
        </authorList>
    </citation>
    <scope>NUCLEOTIDE SEQUENCE</scope>
    <source>
        <strain evidence="8">HN-11 Male</strain>
        <tissue evidence="8">Kidney and liver</tissue>
    </source>
</reference>
<comment type="similarity">
    <text evidence="7">Belongs to the class I-like SAM-binding methyltransferase superfamily. Cation-dependent O-methyltransferase family.</text>
</comment>
<dbReference type="CDD" id="cd02440">
    <property type="entry name" value="AdoMet_MTases"/>
    <property type="match status" value="1"/>
</dbReference>
<evidence type="ECO:0000256" key="1">
    <source>
        <dbReference type="ARBA" id="ARBA00012880"/>
    </source>
</evidence>
<evidence type="ECO:0000256" key="7">
    <source>
        <dbReference type="ARBA" id="ARBA00023453"/>
    </source>
</evidence>
<dbReference type="EC" id="2.1.1.6" evidence="1"/>
<dbReference type="GO" id="GO:0032259">
    <property type="term" value="P:methylation"/>
    <property type="evidence" value="ECO:0007669"/>
    <property type="project" value="UniProtKB-KW"/>
</dbReference>
<evidence type="ECO:0000256" key="4">
    <source>
        <dbReference type="ARBA" id="ARBA00022691"/>
    </source>
</evidence>
<dbReference type="GO" id="GO:0016206">
    <property type="term" value="F:catechol O-methyltransferase activity"/>
    <property type="evidence" value="ECO:0007669"/>
    <property type="project" value="UniProtKB-EC"/>
</dbReference>
<dbReference type="Proteomes" id="UP000770717">
    <property type="component" value="Unassembled WGS sequence"/>
</dbReference>
<dbReference type="OrthoDB" id="186626at2759"/>